<evidence type="ECO:0000256" key="3">
    <source>
        <dbReference type="ARBA" id="ARBA00022692"/>
    </source>
</evidence>
<feature type="transmembrane region" description="Helical" evidence="6">
    <location>
        <begin position="106"/>
        <end position="128"/>
    </location>
</feature>
<evidence type="ECO:0000256" key="6">
    <source>
        <dbReference type="SAM" id="Phobius"/>
    </source>
</evidence>
<evidence type="ECO:0000313" key="9">
    <source>
        <dbReference type="Proteomes" id="UP000024816"/>
    </source>
</evidence>
<feature type="transmembrane region" description="Helical" evidence="6">
    <location>
        <begin position="284"/>
        <end position="306"/>
    </location>
</feature>
<evidence type="ECO:0000256" key="2">
    <source>
        <dbReference type="ARBA" id="ARBA00022475"/>
    </source>
</evidence>
<dbReference type="STRING" id="1280952.HJA_11669"/>
<dbReference type="PATRIC" id="fig|1280952.3.peg.2333"/>
<dbReference type="Proteomes" id="UP000024816">
    <property type="component" value="Unassembled WGS sequence"/>
</dbReference>
<feature type="transmembrane region" description="Helical" evidence="6">
    <location>
        <begin position="13"/>
        <end position="35"/>
    </location>
</feature>
<dbReference type="GO" id="GO:0005886">
    <property type="term" value="C:plasma membrane"/>
    <property type="evidence" value="ECO:0007669"/>
    <property type="project" value="UniProtKB-SubCell"/>
</dbReference>
<evidence type="ECO:0000256" key="1">
    <source>
        <dbReference type="ARBA" id="ARBA00004651"/>
    </source>
</evidence>
<organism evidence="8 9">
    <name type="scientific">Hyphomonas jannaschiana VP2</name>
    <dbReference type="NCBI Taxonomy" id="1280952"/>
    <lineage>
        <taxon>Bacteria</taxon>
        <taxon>Pseudomonadati</taxon>
        <taxon>Pseudomonadota</taxon>
        <taxon>Alphaproteobacteria</taxon>
        <taxon>Hyphomonadales</taxon>
        <taxon>Hyphomonadaceae</taxon>
        <taxon>Hyphomonas</taxon>
    </lineage>
</organism>
<dbReference type="Pfam" id="PF00482">
    <property type="entry name" value="T2SSF"/>
    <property type="match status" value="1"/>
</dbReference>
<evidence type="ECO:0000259" key="7">
    <source>
        <dbReference type="Pfam" id="PF00482"/>
    </source>
</evidence>
<reference evidence="8 9" key="1">
    <citation type="journal article" date="2014" name="Antonie Van Leeuwenhoek">
        <title>Hyphomonas beringensis sp. nov. and Hyphomonas chukchiensis sp. nov., isolated from surface seawater of the Bering Sea and Chukchi Sea.</title>
        <authorList>
            <person name="Li C."/>
            <person name="Lai Q."/>
            <person name="Li G."/>
            <person name="Dong C."/>
            <person name="Wang J."/>
            <person name="Liao Y."/>
            <person name="Shao Z."/>
        </authorList>
    </citation>
    <scope>NUCLEOTIDE SEQUENCE [LARGE SCALE GENOMIC DNA]</scope>
    <source>
        <strain evidence="8 9">VP2</strain>
    </source>
</reference>
<gene>
    <name evidence="8" type="ORF">HJA_11669</name>
</gene>
<keyword evidence="2" id="KW-1003">Cell membrane</keyword>
<accession>A0A059FAT0</accession>
<dbReference type="AlphaFoldDB" id="A0A059FAT0"/>
<dbReference type="PANTHER" id="PTHR35007:SF2">
    <property type="entry name" value="PILUS ASSEMBLE PROTEIN"/>
    <property type="match status" value="1"/>
</dbReference>
<keyword evidence="9" id="KW-1185">Reference proteome</keyword>
<proteinExistence type="predicted"/>
<sequence>MGNMFGDLPLTDIWLPIVMLAVAVAVAVPGVLSVWRNAKAKEEVERRLERRGTQFMEPHKHVSPVDNLVLQVSSKVAPTNEEKVSEVRARLALAGLTHSSAVGQYYLARLVCVILPQLALLFMLPYLSNFQSTVPLFISVGLLIVGLVAPSFYVDHLISARQSQCSLGFPDMMDLMVACVEAGLSLDASVQRVGEELELRHPIIAGHMKTLSLELRAGKSRKQAWRSFADRMNLEEAGSLATMLRQAEEMGTSLGATLRIFSADMRQRRILMAEEKAMALPAKLTLPLILFVFPVLLGVLILPAVAKMQGVLF</sequence>
<protein>
    <submittedName>
        <fullName evidence="8">Putative Flp pilus assembly protein TadC</fullName>
    </submittedName>
</protein>
<evidence type="ECO:0000256" key="4">
    <source>
        <dbReference type="ARBA" id="ARBA00022989"/>
    </source>
</evidence>
<keyword evidence="3 6" id="KW-0812">Transmembrane</keyword>
<name>A0A059FAT0_9PROT</name>
<comment type="caution">
    <text evidence="8">The sequence shown here is derived from an EMBL/GenBank/DDBJ whole genome shotgun (WGS) entry which is preliminary data.</text>
</comment>
<feature type="transmembrane region" description="Helical" evidence="6">
    <location>
        <begin position="134"/>
        <end position="154"/>
    </location>
</feature>
<keyword evidence="5 6" id="KW-0472">Membrane</keyword>
<dbReference type="EMBL" id="ARYJ01000007">
    <property type="protein sequence ID" value="KCZ87656.1"/>
    <property type="molecule type" value="Genomic_DNA"/>
</dbReference>
<feature type="domain" description="Type II secretion system protein GspF" evidence="7">
    <location>
        <begin position="173"/>
        <end position="301"/>
    </location>
</feature>
<dbReference type="PANTHER" id="PTHR35007">
    <property type="entry name" value="INTEGRAL MEMBRANE PROTEIN-RELATED"/>
    <property type="match status" value="1"/>
</dbReference>
<dbReference type="InterPro" id="IPR018076">
    <property type="entry name" value="T2SS_GspF_dom"/>
</dbReference>
<evidence type="ECO:0000256" key="5">
    <source>
        <dbReference type="ARBA" id="ARBA00023136"/>
    </source>
</evidence>
<evidence type="ECO:0000313" key="8">
    <source>
        <dbReference type="EMBL" id="KCZ87656.1"/>
    </source>
</evidence>
<keyword evidence="4 6" id="KW-1133">Transmembrane helix</keyword>
<dbReference type="eggNOG" id="COG2064">
    <property type="taxonomic scope" value="Bacteria"/>
</dbReference>
<comment type="subcellular location">
    <subcellularLocation>
        <location evidence="1">Cell membrane</location>
        <topology evidence="1">Multi-pass membrane protein</topology>
    </subcellularLocation>
</comment>